<protein>
    <submittedName>
        <fullName evidence="1">Uncharacterized protein</fullName>
    </submittedName>
</protein>
<proteinExistence type="predicted"/>
<dbReference type="AlphaFoldDB" id="A0AAV7PEI2"/>
<evidence type="ECO:0000313" key="2">
    <source>
        <dbReference type="Proteomes" id="UP001066276"/>
    </source>
</evidence>
<keyword evidence="2" id="KW-1185">Reference proteome</keyword>
<accession>A0AAV7PEI2</accession>
<sequence>MVGCVSRRLRTCRADLLRSRERQLCPPARPLLPRRVAVFPAFFNEPPLQGSGLGVFRKPPEQFVIYTVTSLEEKVKLKEECLVEIEQITVAQKILTAAGNLKVKLLMKQAVSSRIVITNVFSGPSVNFEG</sequence>
<gene>
    <name evidence="1" type="ORF">NDU88_004066</name>
</gene>
<evidence type="ECO:0000313" key="1">
    <source>
        <dbReference type="EMBL" id="KAJ1125642.1"/>
    </source>
</evidence>
<dbReference type="EMBL" id="JANPWB010000011">
    <property type="protein sequence ID" value="KAJ1125642.1"/>
    <property type="molecule type" value="Genomic_DNA"/>
</dbReference>
<comment type="caution">
    <text evidence="1">The sequence shown here is derived from an EMBL/GenBank/DDBJ whole genome shotgun (WGS) entry which is preliminary data.</text>
</comment>
<organism evidence="1 2">
    <name type="scientific">Pleurodeles waltl</name>
    <name type="common">Iberian ribbed newt</name>
    <dbReference type="NCBI Taxonomy" id="8319"/>
    <lineage>
        <taxon>Eukaryota</taxon>
        <taxon>Metazoa</taxon>
        <taxon>Chordata</taxon>
        <taxon>Craniata</taxon>
        <taxon>Vertebrata</taxon>
        <taxon>Euteleostomi</taxon>
        <taxon>Amphibia</taxon>
        <taxon>Batrachia</taxon>
        <taxon>Caudata</taxon>
        <taxon>Salamandroidea</taxon>
        <taxon>Salamandridae</taxon>
        <taxon>Pleurodelinae</taxon>
        <taxon>Pleurodeles</taxon>
    </lineage>
</organism>
<dbReference type="Proteomes" id="UP001066276">
    <property type="component" value="Chromosome 7"/>
</dbReference>
<name>A0AAV7PEI2_PLEWA</name>
<reference evidence="1" key="1">
    <citation type="journal article" date="2022" name="bioRxiv">
        <title>Sequencing and chromosome-scale assembly of the giantPleurodeles waltlgenome.</title>
        <authorList>
            <person name="Brown T."/>
            <person name="Elewa A."/>
            <person name="Iarovenko S."/>
            <person name="Subramanian E."/>
            <person name="Araus A.J."/>
            <person name="Petzold A."/>
            <person name="Susuki M."/>
            <person name="Suzuki K.-i.T."/>
            <person name="Hayashi T."/>
            <person name="Toyoda A."/>
            <person name="Oliveira C."/>
            <person name="Osipova E."/>
            <person name="Leigh N.D."/>
            <person name="Simon A."/>
            <person name="Yun M.H."/>
        </authorList>
    </citation>
    <scope>NUCLEOTIDE SEQUENCE</scope>
    <source>
        <strain evidence="1">20211129_DDA</strain>
        <tissue evidence="1">Liver</tissue>
    </source>
</reference>